<dbReference type="SMART" id="SM00248">
    <property type="entry name" value="ANK"/>
    <property type="match status" value="3"/>
</dbReference>
<dbReference type="PANTHER" id="PTHR24124">
    <property type="entry name" value="ANKYRIN REPEAT FAMILY A"/>
    <property type="match status" value="1"/>
</dbReference>
<dbReference type="GO" id="GO:0010468">
    <property type="term" value="P:regulation of gene expression"/>
    <property type="evidence" value="ECO:0007669"/>
    <property type="project" value="TreeGrafter"/>
</dbReference>
<gene>
    <name evidence="4" type="ORF">SDRG_10613</name>
</gene>
<dbReference type="PRINTS" id="PR01415">
    <property type="entry name" value="ANKYRIN"/>
</dbReference>
<dbReference type="SUPFAM" id="SSF48403">
    <property type="entry name" value="Ankyrin repeat"/>
    <property type="match status" value="1"/>
</dbReference>
<dbReference type="EMBL" id="JH767167">
    <property type="protein sequence ID" value="EQC31825.1"/>
    <property type="molecule type" value="Genomic_DNA"/>
</dbReference>
<evidence type="ECO:0000313" key="4">
    <source>
        <dbReference type="EMBL" id="EQC31825.1"/>
    </source>
</evidence>
<feature type="repeat" description="ANK" evidence="3">
    <location>
        <begin position="80"/>
        <end position="112"/>
    </location>
</feature>
<dbReference type="AlphaFoldDB" id="T0QE22"/>
<feature type="repeat" description="ANK" evidence="3">
    <location>
        <begin position="35"/>
        <end position="58"/>
    </location>
</feature>
<dbReference type="GO" id="GO:0005634">
    <property type="term" value="C:nucleus"/>
    <property type="evidence" value="ECO:0007669"/>
    <property type="project" value="TreeGrafter"/>
</dbReference>
<dbReference type="OrthoDB" id="61473at2759"/>
<name>T0QE22_SAPDV</name>
<sequence>MSNEGQLLVALRRGDAATFATLLEKGVACIAVNSWGQTLLHEAAGKGHVEIVRLLLQHLPKVPFRHLQVPVGINATDSVLGDTPLHYAVYYKHVAIVELLLDAHASVVVANNELETAIAYAKRYGAHEILPLLLDRLPWELPVTTPAEAA</sequence>
<evidence type="ECO:0000313" key="5">
    <source>
        <dbReference type="Proteomes" id="UP000030762"/>
    </source>
</evidence>
<dbReference type="VEuPathDB" id="FungiDB:SDRG_10613"/>
<evidence type="ECO:0000256" key="3">
    <source>
        <dbReference type="PROSITE-ProRule" id="PRU00023"/>
    </source>
</evidence>
<dbReference type="InterPro" id="IPR036770">
    <property type="entry name" value="Ankyrin_rpt-contain_sf"/>
</dbReference>
<dbReference type="PROSITE" id="PS50297">
    <property type="entry name" value="ANK_REP_REGION"/>
    <property type="match status" value="2"/>
</dbReference>
<evidence type="ECO:0000256" key="2">
    <source>
        <dbReference type="ARBA" id="ARBA00023043"/>
    </source>
</evidence>
<dbReference type="GeneID" id="19951340"/>
<dbReference type="Proteomes" id="UP000030762">
    <property type="component" value="Unassembled WGS sequence"/>
</dbReference>
<dbReference type="PROSITE" id="PS50088">
    <property type="entry name" value="ANK_REPEAT"/>
    <property type="match status" value="2"/>
</dbReference>
<evidence type="ECO:0000256" key="1">
    <source>
        <dbReference type="ARBA" id="ARBA00022737"/>
    </source>
</evidence>
<keyword evidence="5" id="KW-1185">Reference proteome</keyword>
<dbReference type="RefSeq" id="XP_008614832.1">
    <property type="nucleotide sequence ID" value="XM_008616610.1"/>
</dbReference>
<proteinExistence type="predicted"/>
<dbReference type="InterPro" id="IPR002110">
    <property type="entry name" value="Ankyrin_rpt"/>
</dbReference>
<accession>T0QE22</accession>
<keyword evidence="2 3" id="KW-0040">ANK repeat</keyword>
<organism evidence="4 5">
    <name type="scientific">Saprolegnia diclina (strain VS20)</name>
    <dbReference type="NCBI Taxonomy" id="1156394"/>
    <lineage>
        <taxon>Eukaryota</taxon>
        <taxon>Sar</taxon>
        <taxon>Stramenopiles</taxon>
        <taxon>Oomycota</taxon>
        <taxon>Saprolegniomycetes</taxon>
        <taxon>Saprolegniales</taxon>
        <taxon>Saprolegniaceae</taxon>
        <taxon>Saprolegnia</taxon>
    </lineage>
</organism>
<keyword evidence="1" id="KW-0677">Repeat</keyword>
<dbReference type="PANTHER" id="PTHR24124:SF14">
    <property type="entry name" value="CHROMOSOME UNDETERMINED SCAFFOLD_25, WHOLE GENOME SHOTGUN SEQUENCE"/>
    <property type="match status" value="1"/>
</dbReference>
<dbReference type="Pfam" id="PF12796">
    <property type="entry name" value="Ank_2"/>
    <property type="match status" value="1"/>
</dbReference>
<dbReference type="OMA" id="QETAIAY"/>
<dbReference type="InParanoid" id="T0QE22"/>
<reference evidence="4 5" key="1">
    <citation type="submission" date="2012-04" db="EMBL/GenBank/DDBJ databases">
        <title>The Genome Sequence of Saprolegnia declina VS20.</title>
        <authorList>
            <consortium name="The Broad Institute Genome Sequencing Platform"/>
            <person name="Russ C."/>
            <person name="Nusbaum C."/>
            <person name="Tyler B."/>
            <person name="van West P."/>
            <person name="Dieguez-Uribeondo J."/>
            <person name="de Bruijn I."/>
            <person name="Tripathy S."/>
            <person name="Jiang R."/>
            <person name="Young S.K."/>
            <person name="Zeng Q."/>
            <person name="Gargeya S."/>
            <person name="Fitzgerald M."/>
            <person name="Haas B."/>
            <person name="Abouelleil A."/>
            <person name="Alvarado L."/>
            <person name="Arachchi H.M."/>
            <person name="Berlin A."/>
            <person name="Chapman S.B."/>
            <person name="Goldberg J."/>
            <person name="Griggs A."/>
            <person name="Gujja S."/>
            <person name="Hansen M."/>
            <person name="Howarth C."/>
            <person name="Imamovic A."/>
            <person name="Larimer J."/>
            <person name="McCowen C."/>
            <person name="Montmayeur A."/>
            <person name="Murphy C."/>
            <person name="Neiman D."/>
            <person name="Pearson M."/>
            <person name="Priest M."/>
            <person name="Roberts A."/>
            <person name="Saif S."/>
            <person name="Shea T."/>
            <person name="Sisk P."/>
            <person name="Sykes S."/>
            <person name="Wortman J."/>
            <person name="Nusbaum C."/>
            <person name="Birren B."/>
        </authorList>
    </citation>
    <scope>NUCLEOTIDE SEQUENCE [LARGE SCALE GENOMIC DNA]</scope>
    <source>
        <strain evidence="4 5">VS20</strain>
    </source>
</reference>
<dbReference type="Gene3D" id="1.25.40.20">
    <property type="entry name" value="Ankyrin repeat-containing domain"/>
    <property type="match status" value="1"/>
</dbReference>
<protein>
    <submittedName>
        <fullName evidence="4">Uncharacterized protein</fullName>
    </submittedName>
</protein>